<sequence>MIRTEKGLAWQVFSYYSGERFYLKSASLLATHVRVALWGRRKVVVTEYCRHCKTCLRFNRPRVPCSLGKVPFYIYYKSNFEQLLILYLLVTWSQVRKVRSCFQSLLGPHCVNNRLAAYDMLKISRVTVADKEENRERVNSLTHRNSPSFVSPNKQLVGHWKAYQDDLGYHSGLFLHRTRSTFVKCILLYMLLWLICAYLLIEKAGDWQLQQRKGFRKFPKSLKNGETMGWESLANHTNSVVTTSDSADSFRRQVNIGRAVVDSMMKEIISQTRKESNVEMESDDDLGMIDMNEEIMQRVMNRLKEELQVDEQSVDSTKSNRKEPLCKFWLNSCTRLVSKSSLGKYVEKTVVQNDKLQRILQVSESWIGRIAIFFFMTALVRQFIESGNPMTWTPW</sequence>
<name>A0A9C7PS87_9RHOD</name>
<proteinExistence type="predicted"/>
<gene>
    <name evidence="2" type="ORF">GpartN1_g1080.t1</name>
</gene>
<feature type="transmembrane region" description="Helical" evidence="1">
    <location>
        <begin position="181"/>
        <end position="201"/>
    </location>
</feature>
<reference evidence="2" key="1">
    <citation type="journal article" date="2022" name="Proc. Natl. Acad. Sci. U.S.A.">
        <title>Life cycle and functional genomics of the unicellular red alga Galdieria for elucidating algal and plant evolution and industrial use.</title>
        <authorList>
            <person name="Hirooka S."/>
            <person name="Itabashi T."/>
            <person name="Ichinose T.M."/>
            <person name="Onuma R."/>
            <person name="Fujiwara T."/>
            <person name="Yamashita S."/>
            <person name="Jong L.W."/>
            <person name="Tomita R."/>
            <person name="Iwane A.H."/>
            <person name="Miyagishima S.Y."/>
        </authorList>
    </citation>
    <scope>NUCLEOTIDE SEQUENCE</scope>
    <source>
        <strain evidence="2">NBRC 102759</strain>
    </source>
</reference>
<organism evidence="2 3">
    <name type="scientific">Galdieria partita</name>
    <dbReference type="NCBI Taxonomy" id="83374"/>
    <lineage>
        <taxon>Eukaryota</taxon>
        <taxon>Rhodophyta</taxon>
        <taxon>Bangiophyceae</taxon>
        <taxon>Galdieriales</taxon>
        <taxon>Galdieriaceae</taxon>
        <taxon>Galdieria</taxon>
    </lineage>
</organism>
<keyword evidence="1" id="KW-0812">Transmembrane</keyword>
<feature type="transmembrane region" description="Helical" evidence="1">
    <location>
        <begin position="366"/>
        <end position="384"/>
    </location>
</feature>
<dbReference type="Proteomes" id="UP001061958">
    <property type="component" value="Unassembled WGS sequence"/>
</dbReference>
<reference evidence="2" key="2">
    <citation type="submission" date="2022-01" db="EMBL/GenBank/DDBJ databases">
        <authorList>
            <person name="Hirooka S."/>
            <person name="Miyagishima S.Y."/>
        </authorList>
    </citation>
    <scope>NUCLEOTIDE SEQUENCE</scope>
    <source>
        <strain evidence="2">NBRC 102759</strain>
    </source>
</reference>
<evidence type="ECO:0000313" key="2">
    <source>
        <dbReference type="EMBL" id="GJQ09289.1"/>
    </source>
</evidence>
<keyword evidence="3" id="KW-1185">Reference proteome</keyword>
<protein>
    <submittedName>
        <fullName evidence="2">Uncharacterized protein</fullName>
    </submittedName>
</protein>
<keyword evidence="1" id="KW-1133">Transmembrane helix</keyword>
<evidence type="ECO:0000313" key="3">
    <source>
        <dbReference type="Proteomes" id="UP001061958"/>
    </source>
</evidence>
<comment type="caution">
    <text evidence="2">The sequence shown here is derived from an EMBL/GenBank/DDBJ whole genome shotgun (WGS) entry which is preliminary data.</text>
</comment>
<keyword evidence="1" id="KW-0472">Membrane</keyword>
<dbReference type="EMBL" id="BQMJ01000007">
    <property type="protein sequence ID" value="GJQ09289.1"/>
    <property type="molecule type" value="Genomic_DNA"/>
</dbReference>
<dbReference type="AlphaFoldDB" id="A0A9C7PS87"/>
<accession>A0A9C7PS87</accession>
<evidence type="ECO:0000256" key="1">
    <source>
        <dbReference type="SAM" id="Phobius"/>
    </source>
</evidence>